<feature type="compositionally biased region" description="Pro residues" evidence="1">
    <location>
        <begin position="83"/>
        <end position="92"/>
    </location>
</feature>
<feature type="compositionally biased region" description="Low complexity" evidence="1">
    <location>
        <begin position="1"/>
        <end position="13"/>
    </location>
</feature>
<feature type="region of interest" description="Disordered" evidence="1">
    <location>
        <begin position="64"/>
        <end position="160"/>
    </location>
</feature>
<dbReference type="EMBL" id="WJEC01000086">
    <property type="protein sequence ID" value="KAF7485969.1"/>
    <property type="molecule type" value="Genomic_DNA"/>
</dbReference>
<feature type="compositionally biased region" description="Polar residues" evidence="1">
    <location>
        <begin position="148"/>
        <end position="160"/>
    </location>
</feature>
<accession>A0A5E4CWU7</accession>
<feature type="region of interest" description="Disordered" evidence="1">
    <location>
        <begin position="1"/>
        <end position="50"/>
    </location>
</feature>
<dbReference type="EMBL" id="CABDUW010002310">
    <property type="protein sequence ID" value="VTJ86276.1"/>
    <property type="molecule type" value="Genomic_DNA"/>
</dbReference>
<evidence type="ECO:0000313" key="3">
    <source>
        <dbReference type="EMBL" id="VTJ86276.1"/>
    </source>
</evidence>
<dbReference type="AlphaFoldDB" id="A0A5E4CWU7"/>
<sequence>MSRSRPVPGQRARPAARVRRHPPPGKVTSPGPGPARAPLPPPGGLRSPPRWRGCVLLRLRRPLCYPGRPRQPLNTRVGRVLPSAPPTPPAHPAPLRSAPGVGSALRPPARSARRDGGSRFLAAERWRSGRAAAPRAAYGTDGPRSGLDVSSFSSNSNVLE</sequence>
<reference evidence="2" key="2">
    <citation type="submission" date="2020-08" db="EMBL/GenBank/DDBJ databases">
        <authorList>
            <person name="Shumante A."/>
            <person name="Zimin A.V."/>
            <person name="Puiu D."/>
            <person name="Salzberg S.L."/>
        </authorList>
    </citation>
    <scope>NUCLEOTIDE SEQUENCE</scope>
    <source>
        <strain evidence="2">WC2-LM</strain>
        <tissue evidence="2">Liver</tissue>
    </source>
</reference>
<reference evidence="3 4" key="1">
    <citation type="submission" date="2019-04" db="EMBL/GenBank/DDBJ databases">
        <authorList>
            <person name="Alioto T."/>
            <person name="Alioto T."/>
        </authorList>
    </citation>
    <scope>NUCLEOTIDE SEQUENCE [LARGE SCALE GENOMIC DNA]</scope>
</reference>
<feature type="compositionally biased region" description="Pro residues" evidence="1">
    <location>
        <begin position="31"/>
        <end position="43"/>
    </location>
</feature>
<organism evidence="3 4">
    <name type="scientific">Marmota monax</name>
    <name type="common">Woodchuck</name>
    <dbReference type="NCBI Taxonomy" id="9995"/>
    <lineage>
        <taxon>Eukaryota</taxon>
        <taxon>Metazoa</taxon>
        <taxon>Chordata</taxon>
        <taxon>Craniata</taxon>
        <taxon>Vertebrata</taxon>
        <taxon>Euteleostomi</taxon>
        <taxon>Mammalia</taxon>
        <taxon>Eutheria</taxon>
        <taxon>Euarchontoglires</taxon>
        <taxon>Glires</taxon>
        <taxon>Rodentia</taxon>
        <taxon>Sciuromorpha</taxon>
        <taxon>Sciuridae</taxon>
        <taxon>Xerinae</taxon>
        <taxon>Marmotini</taxon>
        <taxon>Marmota</taxon>
    </lineage>
</organism>
<name>A0A5E4CWU7_MARMO</name>
<keyword evidence="4" id="KW-1185">Reference proteome</keyword>
<evidence type="ECO:0000313" key="2">
    <source>
        <dbReference type="EMBL" id="KAF7485969.1"/>
    </source>
</evidence>
<feature type="compositionally biased region" description="Basic and acidic residues" evidence="1">
    <location>
        <begin position="112"/>
        <end position="127"/>
    </location>
</feature>
<protein>
    <submittedName>
        <fullName evidence="3">Uncharacterized protein</fullName>
    </submittedName>
</protein>
<evidence type="ECO:0000313" key="4">
    <source>
        <dbReference type="Proteomes" id="UP000335636"/>
    </source>
</evidence>
<evidence type="ECO:0000256" key="1">
    <source>
        <dbReference type="SAM" id="MobiDB-lite"/>
    </source>
</evidence>
<proteinExistence type="predicted"/>
<feature type="compositionally biased region" description="Basic residues" evidence="1">
    <location>
        <begin position="14"/>
        <end position="23"/>
    </location>
</feature>
<dbReference type="Proteomes" id="UP000335636">
    <property type="component" value="Unassembled WGS sequence"/>
</dbReference>
<gene>
    <name evidence="2" type="ORF">GHT09_002304</name>
    <name evidence="3" type="ORF">MONAX_5E021124</name>
</gene>
<dbReference type="Proteomes" id="UP000662637">
    <property type="component" value="Unassembled WGS sequence"/>
</dbReference>